<organism evidence="2 3">
    <name type="scientific">Thiorhodococcus fuscus</name>
    <dbReference type="NCBI Taxonomy" id="527200"/>
    <lineage>
        <taxon>Bacteria</taxon>
        <taxon>Pseudomonadati</taxon>
        <taxon>Pseudomonadota</taxon>
        <taxon>Gammaproteobacteria</taxon>
        <taxon>Chromatiales</taxon>
        <taxon>Chromatiaceae</taxon>
        <taxon>Thiorhodococcus</taxon>
    </lineage>
</organism>
<dbReference type="EMBL" id="JBHUHX010000006">
    <property type="protein sequence ID" value="MFD2110816.1"/>
    <property type="molecule type" value="Genomic_DNA"/>
</dbReference>
<protein>
    <recommendedName>
        <fullName evidence="4">Carboxypeptidase regulatory-like domain-containing protein</fullName>
    </recommendedName>
</protein>
<keyword evidence="3" id="KW-1185">Reference proteome</keyword>
<evidence type="ECO:0000313" key="2">
    <source>
        <dbReference type="EMBL" id="MFD2110816.1"/>
    </source>
</evidence>
<sequence>MSESTPSARRFKRSAAGLLLGLVLVSLPVLAHKLQVFAFAEGARIQGSAYFAGGAKASGARIRIQDASGKTLAELTPDTKGAFSYQATSPTDHIVIAESGDGHRAEWRVTADELAGGFPQSELVASAPNEEQPNTGNPPPPIQTSATPEPTQETSAPIPDARLLMDIEQAVARQVRPLREQLIASEDRARWHDVLGGIGYIIGLTGLALWMHARSKGGCS</sequence>
<accession>A0ABW4Y723</accession>
<dbReference type="RefSeq" id="WP_386023040.1">
    <property type="nucleotide sequence ID" value="NZ_JBHUHX010000006.1"/>
</dbReference>
<dbReference type="Proteomes" id="UP001597337">
    <property type="component" value="Unassembled WGS sequence"/>
</dbReference>
<evidence type="ECO:0000313" key="3">
    <source>
        <dbReference type="Proteomes" id="UP001597337"/>
    </source>
</evidence>
<feature type="region of interest" description="Disordered" evidence="1">
    <location>
        <begin position="126"/>
        <end position="158"/>
    </location>
</feature>
<reference evidence="3" key="1">
    <citation type="journal article" date="2019" name="Int. J. Syst. Evol. Microbiol.">
        <title>The Global Catalogue of Microorganisms (GCM) 10K type strain sequencing project: providing services to taxonomists for standard genome sequencing and annotation.</title>
        <authorList>
            <consortium name="The Broad Institute Genomics Platform"/>
            <consortium name="The Broad Institute Genome Sequencing Center for Infectious Disease"/>
            <person name="Wu L."/>
            <person name="Ma J."/>
        </authorList>
    </citation>
    <scope>NUCLEOTIDE SEQUENCE [LARGE SCALE GENOMIC DNA]</scope>
    <source>
        <strain evidence="3">KACC 12597</strain>
    </source>
</reference>
<gene>
    <name evidence="2" type="ORF">ACFSJC_03055</name>
</gene>
<evidence type="ECO:0000256" key="1">
    <source>
        <dbReference type="SAM" id="MobiDB-lite"/>
    </source>
</evidence>
<comment type="caution">
    <text evidence="2">The sequence shown here is derived from an EMBL/GenBank/DDBJ whole genome shotgun (WGS) entry which is preliminary data.</text>
</comment>
<proteinExistence type="predicted"/>
<evidence type="ECO:0008006" key="4">
    <source>
        <dbReference type="Google" id="ProtNLM"/>
    </source>
</evidence>
<name>A0ABW4Y723_9GAMM</name>
<feature type="compositionally biased region" description="Polar residues" evidence="1">
    <location>
        <begin position="143"/>
        <end position="155"/>
    </location>
</feature>